<name>A0ABW3AUU2_9SPHI</name>
<evidence type="ECO:0000313" key="2">
    <source>
        <dbReference type="EMBL" id="MFD0794241.1"/>
    </source>
</evidence>
<dbReference type="SUPFAM" id="SSF55797">
    <property type="entry name" value="PR-1-like"/>
    <property type="match status" value="1"/>
</dbReference>
<dbReference type="Gene3D" id="3.40.33.10">
    <property type="entry name" value="CAP"/>
    <property type="match status" value="1"/>
</dbReference>
<gene>
    <name evidence="2" type="ORF">ACFQZX_11470</name>
</gene>
<dbReference type="RefSeq" id="WP_377115252.1">
    <property type="nucleotide sequence ID" value="NZ_JBHTHZ010000005.1"/>
</dbReference>
<dbReference type="Pfam" id="PF00188">
    <property type="entry name" value="CAP"/>
    <property type="match status" value="1"/>
</dbReference>
<dbReference type="InterPro" id="IPR035940">
    <property type="entry name" value="CAP_sf"/>
</dbReference>
<evidence type="ECO:0000259" key="1">
    <source>
        <dbReference type="Pfam" id="PF00188"/>
    </source>
</evidence>
<dbReference type="Proteomes" id="UP001597010">
    <property type="component" value="Unassembled WGS sequence"/>
</dbReference>
<dbReference type="InterPro" id="IPR014044">
    <property type="entry name" value="CAP_dom"/>
</dbReference>
<dbReference type="CDD" id="cd05379">
    <property type="entry name" value="CAP_bacterial"/>
    <property type="match status" value="1"/>
</dbReference>
<reference evidence="3" key="1">
    <citation type="journal article" date="2019" name="Int. J. Syst. Evol. Microbiol.">
        <title>The Global Catalogue of Microorganisms (GCM) 10K type strain sequencing project: providing services to taxonomists for standard genome sequencing and annotation.</title>
        <authorList>
            <consortium name="The Broad Institute Genomics Platform"/>
            <consortium name="The Broad Institute Genome Sequencing Center for Infectious Disease"/>
            <person name="Wu L."/>
            <person name="Ma J."/>
        </authorList>
    </citation>
    <scope>NUCLEOTIDE SEQUENCE [LARGE SCALE GENOMIC DNA]</scope>
    <source>
        <strain evidence="3">CCUG 61484</strain>
    </source>
</reference>
<organism evidence="2 3">
    <name type="scientific">Mucilaginibacter litoreus</name>
    <dbReference type="NCBI Taxonomy" id="1048221"/>
    <lineage>
        <taxon>Bacteria</taxon>
        <taxon>Pseudomonadati</taxon>
        <taxon>Bacteroidota</taxon>
        <taxon>Sphingobacteriia</taxon>
        <taxon>Sphingobacteriales</taxon>
        <taxon>Sphingobacteriaceae</taxon>
        <taxon>Mucilaginibacter</taxon>
    </lineage>
</organism>
<accession>A0ABW3AUU2</accession>
<evidence type="ECO:0000313" key="3">
    <source>
        <dbReference type="Proteomes" id="UP001597010"/>
    </source>
</evidence>
<dbReference type="PANTHER" id="PTHR31157">
    <property type="entry name" value="SCP DOMAIN-CONTAINING PROTEIN"/>
    <property type="match status" value="1"/>
</dbReference>
<dbReference type="PANTHER" id="PTHR31157:SF1">
    <property type="entry name" value="SCP DOMAIN-CONTAINING PROTEIN"/>
    <property type="match status" value="1"/>
</dbReference>
<comment type="caution">
    <text evidence="2">The sequence shown here is derived from an EMBL/GenBank/DDBJ whole genome shotgun (WGS) entry which is preliminary data.</text>
</comment>
<sequence length="187" mass="21332">MKRYVLGGIFCFLAFTISSFIRVDHNDDYAAFKDQFLTLINRTRAKGCKCGSTWYAPAPPLVWNDQLEDAARGHAKDMAKQNYFSHESKDGRTMSSRIIAAGYTYKGWKSFMIGENIAYGQTSIEEVTAGWFKSEGHCRNLMNPGFKEIGVAEKDKYWVQDFGGRVPFTEEQQKLIKSGKLRLIQKD</sequence>
<proteinExistence type="predicted"/>
<feature type="domain" description="SCP" evidence="1">
    <location>
        <begin position="40"/>
        <end position="152"/>
    </location>
</feature>
<protein>
    <submittedName>
        <fullName evidence="2">CAP domain-containing protein</fullName>
    </submittedName>
</protein>
<keyword evidence="3" id="KW-1185">Reference proteome</keyword>
<dbReference type="EMBL" id="JBHTHZ010000005">
    <property type="protein sequence ID" value="MFD0794241.1"/>
    <property type="molecule type" value="Genomic_DNA"/>
</dbReference>